<dbReference type="Proteomes" id="UP000037997">
    <property type="component" value="Unassembled WGS sequence"/>
</dbReference>
<dbReference type="AlphaFoldDB" id="A0A0N1E6H2"/>
<keyword evidence="1" id="KW-0175">Coiled coil</keyword>
<feature type="coiled-coil region" evidence="1">
    <location>
        <begin position="12"/>
        <end position="42"/>
    </location>
</feature>
<evidence type="ECO:0000256" key="1">
    <source>
        <dbReference type="SAM" id="Coils"/>
    </source>
</evidence>
<dbReference type="EMBL" id="JNOC01000214">
    <property type="protein sequence ID" value="KPH50255.1"/>
    <property type="molecule type" value="Genomic_DNA"/>
</dbReference>
<accession>A0A0N1E6H2</accession>
<evidence type="ECO:0000313" key="3">
    <source>
        <dbReference type="Proteomes" id="UP000037997"/>
    </source>
</evidence>
<comment type="caution">
    <text evidence="2">The sequence shown here is derived from an EMBL/GenBank/DDBJ whole genome shotgun (WGS) entry which is preliminary data.</text>
</comment>
<name>A0A0N1E6H2_9HELI</name>
<protein>
    <submittedName>
        <fullName evidence="2">Uncharacterized protein</fullName>
    </submittedName>
</protein>
<gene>
    <name evidence="2" type="ORF">HPU229334_04595</name>
</gene>
<evidence type="ECO:0000313" key="2">
    <source>
        <dbReference type="EMBL" id="KPH50255.1"/>
    </source>
</evidence>
<proteinExistence type="predicted"/>
<organism evidence="2 3">
    <name type="scientific">Helicobacter pullorum</name>
    <dbReference type="NCBI Taxonomy" id="35818"/>
    <lineage>
        <taxon>Bacteria</taxon>
        <taxon>Pseudomonadati</taxon>
        <taxon>Campylobacterota</taxon>
        <taxon>Epsilonproteobacteria</taxon>
        <taxon>Campylobacterales</taxon>
        <taxon>Helicobacteraceae</taxon>
        <taxon>Helicobacter</taxon>
    </lineage>
</organism>
<reference evidence="2 3" key="1">
    <citation type="submission" date="2014-06" db="EMBL/GenBank/DDBJ databases">
        <title>Helicobacter pullorum isolates in fresh chicken meat - phenotypic and genotypic features.</title>
        <authorList>
            <person name="Borges V."/>
            <person name="Santos A."/>
            <person name="Correia C.B."/>
            <person name="Saraiva M."/>
            <person name="Menard A."/>
            <person name="Vieira L."/>
            <person name="Sampaio D.A."/>
            <person name="Gomes J.P."/>
            <person name="Oleastro M."/>
        </authorList>
    </citation>
    <scope>NUCLEOTIDE SEQUENCE [LARGE SCALE GENOMIC DNA]</scope>
    <source>
        <strain evidence="2 3">229334/12</strain>
    </source>
</reference>
<sequence length="88" mass="10299">MSNVDYQLKETLVFLQEALKNIKKAKKELRRLEASIKLVLADSENMETIDEFQEKYCKGINYVPLYASNLNGAVYQFTKEARDCRKFL</sequence>
<dbReference type="PATRIC" id="fig|35818.11.peg.914"/>
<dbReference type="RefSeq" id="WP_054198842.1">
    <property type="nucleotide sequence ID" value="NZ_JNOC01000214.1"/>
</dbReference>